<proteinExistence type="inferred from homology"/>
<dbReference type="Gene3D" id="1.10.110.10">
    <property type="entry name" value="Plant lipid-transfer and hydrophobic proteins"/>
    <property type="match status" value="1"/>
</dbReference>
<dbReference type="Pfam" id="PF14368">
    <property type="entry name" value="LTP_2"/>
    <property type="match status" value="1"/>
</dbReference>
<protein>
    <recommendedName>
        <fullName evidence="11">Bifunctional inhibitor/plant lipid transfer protein/seed storage helical domain-containing protein</fullName>
    </recommendedName>
</protein>
<evidence type="ECO:0000256" key="2">
    <source>
        <dbReference type="ARBA" id="ARBA00009748"/>
    </source>
</evidence>
<keyword evidence="10" id="KW-1133">Transmembrane helix</keyword>
<keyword evidence="5" id="KW-0732">Signal</keyword>
<evidence type="ECO:0000313" key="12">
    <source>
        <dbReference type="EMBL" id="KAJ8437166.1"/>
    </source>
</evidence>
<dbReference type="CDD" id="cd00010">
    <property type="entry name" value="AAI_LTSS"/>
    <property type="match status" value="1"/>
</dbReference>
<feature type="region of interest" description="Disordered" evidence="9">
    <location>
        <begin position="148"/>
        <end position="169"/>
    </location>
</feature>
<evidence type="ECO:0000256" key="10">
    <source>
        <dbReference type="SAM" id="Phobius"/>
    </source>
</evidence>
<evidence type="ECO:0000256" key="1">
    <source>
        <dbReference type="ARBA" id="ARBA00004609"/>
    </source>
</evidence>
<evidence type="ECO:0000256" key="8">
    <source>
        <dbReference type="ARBA" id="ARBA00023288"/>
    </source>
</evidence>
<keyword evidence="13" id="KW-1185">Reference proteome</keyword>
<dbReference type="OrthoDB" id="1938537at2759"/>
<evidence type="ECO:0000313" key="13">
    <source>
        <dbReference type="Proteomes" id="UP001153076"/>
    </source>
</evidence>
<keyword evidence="10" id="KW-0812">Transmembrane</keyword>
<evidence type="ECO:0000256" key="6">
    <source>
        <dbReference type="ARBA" id="ARBA00023157"/>
    </source>
</evidence>
<keyword evidence="6" id="KW-1015">Disulfide bond</keyword>
<dbReference type="GO" id="GO:0005886">
    <property type="term" value="C:plasma membrane"/>
    <property type="evidence" value="ECO:0007669"/>
    <property type="project" value="UniProtKB-SubCell"/>
</dbReference>
<accession>A0A9Q1K687</accession>
<gene>
    <name evidence="12" type="ORF">Cgig2_016909</name>
</gene>
<dbReference type="SMART" id="SM00499">
    <property type="entry name" value="AAI"/>
    <property type="match status" value="1"/>
</dbReference>
<feature type="transmembrane region" description="Helical" evidence="10">
    <location>
        <begin position="6"/>
        <end position="27"/>
    </location>
</feature>
<feature type="transmembrane region" description="Helical" evidence="10">
    <location>
        <begin position="178"/>
        <end position="198"/>
    </location>
</feature>
<comment type="subcellular location">
    <subcellularLocation>
        <location evidence="1">Cell membrane</location>
        <topology evidence="1">Lipid-anchor</topology>
        <topology evidence="1">GPI-anchor</topology>
    </subcellularLocation>
</comment>
<keyword evidence="4" id="KW-0336">GPI-anchor</keyword>
<evidence type="ECO:0000256" key="7">
    <source>
        <dbReference type="ARBA" id="ARBA00023180"/>
    </source>
</evidence>
<comment type="similarity">
    <text evidence="2">Belongs to the plant LTP family.</text>
</comment>
<keyword evidence="3" id="KW-1003">Cell membrane</keyword>
<keyword evidence="8" id="KW-0449">Lipoprotein</keyword>
<evidence type="ECO:0000259" key="11">
    <source>
        <dbReference type="SMART" id="SM00499"/>
    </source>
</evidence>
<reference evidence="12" key="1">
    <citation type="submission" date="2022-04" db="EMBL/GenBank/DDBJ databases">
        <title>Carnegiea gigantea Genome sequencing and assembly v2.</title>
        <authorList>
            <person name="Copetti D."/>
            <person name="Sanderson M.J."/>
            <person name="Burquez A."/>
            <person name="Wojciechowski M.F."/>
        </authorList>
    </citation>
    <scope>NUCLEOTIDE SEQUENCE</scope>
    <source>
        <strain evidence="12">SGP5-SGP5p</strain>
        <tissue evidence="12">Aerial part</tissue>
    </source>
</reference>
<evidence type="ECO:0000256" key="5">
    <source>
        <dbReference type="ARBA" id="ARBA00022729"/>
    </source>
</evidence>
<sequence>MGRRTWYANTTQVCLMMLLVVLVMVQVKLASSDINKDRAECAGPLAGLATCLPYVGGRAKAPTPDCCTGLQQVVRDSMKCLCLLIKDRNDPKLGLKINTTLALTLPHTCQTPTNVSECPALLHLAPNDPDVKVFNDFAKAAAAPTNATTTTATAPATTDSGSGGGGSGKLTSDGGKVLMARMLYGVLLCCYVVFYHVIF</sequence>
<dbReference type="Proteomes" id="UP001153076">
    <property type="component" value="Unassembled WGS sequence"/>
</dbReference>
<dbReference type="InterPro" id="IPR016140">
    <property type="entry name" value="Bifunc_inhib/LTP/seed_store"/>
</dbReference>
<evidence type="ECO:0000256" key="9">
    <source>
        <dbReference type="SAM" id="MobiDB-lite"/>
    </source>
</evidence>
<name>A0A9Q1K687_9CARY</name>
<dbReference type="AlphaFoldDB" id="A0A9Q1K687"/>
<evidence type="ECO:0000256" key="3">
    <source>
        <dbReference type="ARBA" id="ARBA00022475"/>
    </source>
</evidence>
<dbReference type="GO" id="GO:0098552">
    <property type="term" value="C:side of membrane"/>
    <property type="evidence" value="ECO:0007669"/>
    <property type="project" value="UniProtKB-KW"/>
</dbReference>
<keyword evidence="7" id="KW-0325">Glycoprotein</keyword>
<dbReference type="InterPro" id="IPR043325">
    <property type="entry name" value="LTSS"/>
</dbReference>
<dbReference type="PANTHER" id="PTHR33044">
    <property type="entry name" value="BIFUNCTIONAL INHIBITOR/LIPID-TRANSFER PROTEIN/SEED STORAGE 2S ALBUMIN SUPERFAMILY PROTEIN-RELATED"/>
    <property type="match status" value="1"/>
</dbReference>
<feature type="compositionally biased region" description="Low complexity" evidence="9">
    <location>
        <begin position="148"/>
        <end position="160"/>
    </location>
</feature>
<feature type="domain" description="Bifunctional inhibitor/plant lipid transfer protein/seed storage helical" evidence="11">
    <location>
        <begin position="41"/>
        <end position="118"/>
    </location>
</feature>
<comment type="caution">
    <text evidence="12">The sequence shown here is derived from an EMBL/GenBank/DDBJ whole genome shotgun (WGS) entry which is preliminary data.</text>
</comment>
<keyword evidence="10" id="KW-0472">Membrane</keyword>
<dbReference type="SUPFAM" id="SSF47699">
    <property type="entry name" value="Bifunctional inhibitor/lipid-transfer protein/seed storage 2S albumin"/>
    <property type="match status" value="1"/>
</dbReference>
<organism evidence="12 13">
    <name type="scientific">Carnegiea gigantea</name>
    <dbReference type="NCBI Taxonomy" id="171969"/>
    <lineage>
        <taxon>Eukaryota</taxon>
        <taxon>Viridiplantae</taxon>
        <taxon>Streptophyta</taxon>
        <taxon>Embryophyta</taxon>
        <taxon>Tracheophyta</taxon>
        <taxon>Spermatophyta</taxon>
        <taxon>Magnoliopsida</taxon>
        <taxon>eudicotyledons</taxon>
        <taxon>Gunneridae</taxon>
        <taxon>Pentapetalae</taxon>
        <taxon>Caryophyllales</taxon>
        <taxon>Cactineae</taxon>
        <taxon>Cactaceae</taxon>
        <taxon>Cactoideae</taxon>
        <taxon>Echinocereeae</taxon>
        <taxon>Carnegiea</taxon>
    </lineage>
</organism>
<dbReference type="InterPro" id="IPR036312">
    <property type="entry name" value="Bifun_inhib/LTP/seed_sf"/>
</dbReference>
<dbReference type="EMBL" id="JAKOGI010000316">
    <property type="protein sequence ID" value="KAJ8437166.1"/>
    <property type="molecule type" value="Genomic_DNA"/>
</dbReference>
<evidence type="ECO:0000256" key="4">
    <source>
        <dbReference type="ARBA" id="ARBA00022622"/>
    </source>
</evidence>